<keyword evidence="3" id="KW-1185">Reference proteome</keyword>
<feature type="region of interest" description="Disordered" evidence="1">
    <location>
        <begin position="18"/>
        <end position="98"/>
    </location>
</feature>
<name>A0AAD8I493_9APIA</name>
<comment type="caution">
    <text evidence="2">The sequence shown here is derived from an EMBL/GenBank/DDBJ whole genome shotgun (WGS) entry which is preliminary data.</text>
</comment>
<evidence type="ECO:0000313" key="3">
    <source>
        <dbReference type="Proteomes" id="UP001237642"/>
    </source>
</evidence>
<feature type="compositionally biased region" description="Acidic residues" evidence="1">
    <location>
        <begin position="39"/>
        <end position="50"/>
    </location>
</feature>
<sequence>MLVLRDKALGARVKELISRANAKRNDQGGSCLYDIPPHDDDDDDDDDEVGGGEASGNAGNAGGSNSGNTGIQSQNEGNEETPSQEKKDAGATDEEEPRILEALEASILRYAIDFINAEKDAVTKGTVDKETVKEDVVMEDTVDKVEAEENINREEGAFAEGGQDDSSLQNSGESTSKRSSKKRKVDVDQMAELMYNASEMITAEFANLTKIMAAEFASSTKLLIAAETDRLEKK</sequence>
<evidence type="ECO:0000313" key="2">
    <source>
        <dbReference type="EMBL" id="KAK1378341.1"/>
    </source>
</evidence>
<dbReference type="EMBL" id="JAUIZM010000006">
    <property type="protein sequence ID" value="KAK1378341.1"/>
    <property type="molecule type" value="Genomic_DNA"/>
</dbReference>
<proteinExistence type="predicted"/>
<accession>A0AAD8I493</accession>
<dbReference type="Proteomes" id="UP001237642">
    <property type="component" value="Unassembled WGS sequence"/>
</dbReference>
<feature type="compositionally biased region" description="Gly residues" evidence="1">
    <location>
        <begin position="51"/>
        <end position="65"/>
    </location>
</feature>
<reference evidence="2" key="2">
    <citation type="submission" date="2023-05" db="EMBL/GenBank/DDBJ databases">
        <authorList>
            <person name="Schelkunov M.I."/>
        </authorList>
    </citation>
    <scope>NUCLEOTIDE SEQUENCE</scope>
    <source>
        <strain evidence="2">Hsosn_3</strain>
        <tissue evidence="2">Leaf</tissue>
    </source>
</reference>
<reference evidence="2" key="1">
    <citation type="submission" date="2023-02" db="EMBL/GenBank/DDBJ databases">
        <title>Genome of toxic invasive species Heracleum sosnowskyi carries increased number of genes despite the absence of recent whole-genome duplications.</title>
        <authorList>
            <person name="Schelkunov M."/>
            <person name="Shtratnikova V."/>
            <person name="Makarenko M."/>
            <person name="Klepikova A."/>
            <person name="Omelchenko D."/>
            <person name="Novikova G."/>
            <person name="Obukhova E."/>
            <person name="Bogdanov V."/>
            <person name="Penin A."/>
            <person name="Logacheva M."/>
        </authorList>
    </citation>
    <scope>NUCLEOTIDE SEQUENCE</scope>
    <source>
        <strain evidence="2">Hsosn_3</strain>
        <tissue evidence="2">Leaf</tissue>
    </source>
</reference>
<feature type="region of interest" description="Disordered" evidence="1">
    <location>
        <begin position="143"/>
        <end position="185"/>
    </location>
</feature>
<organism evidence="2 3">
    <name type="scientific">Heracleum sosnowskyi</name>
    <dbReference type="NCBI Taxonomy" id="360622"/>
    <lineage>
        <taxon>Eukaryota</taxon>
        <taxon>Viridiplantae</taxon>
        <taxon>Streptophyta</taxon>
        <taxon>Embryophyta</taxon>
        <taxon>Tracheophyta</taxon>
        <taxon>Spermatophyta</taxon>
        <taxon>Magnoliopsida</taxon>
        <taxon>eudicotyledons</taxon>
        <taxon>Gunneridae</taxon>
        <taxon>Pentapetalae</taxon>
        <taxon>asterids</taxon>
        <taxon>campanulids</taxon>
        <taxon>Apiales</taxon>
        <taxon>Apiaceae</taxon>
        <taxon>Apioideae</taxon>
        <taxon>apioid superclade</taxon>
        <taxon>Tordylieae</taxon>
        <taxon>Tordyliinae</taxon>
        <taxon>Heracleum</taxon>
    </lineage>
</organism>
<protein>
    <submittedName>
        <fullName evidence="2">Uncharacterized protein</fullName>
    </submittedName>
</protein>
<evidence type="ECO:0000256" key="1">
    <source>
        <dbReference type="SAM" id="MobiDB-lite"/>
    </source>
</evidence>
<feature type="compositionally biased region" description="Basic and acidic residues" evidence="1">
    <location>
        <begin position="143"/>
        <end position="156"/>
    </location>
</feature>
<gene>
    <name evidence="2" type="ORF">POM88_025085</name>
</gene>
<feature type="compositionally biased region" description="Polar residues" evidence="1">
    <location>
        <begin position="164"/>
        <end position="173"/>
    </location>
</feature>
<dbReference type="AlphaFoldDB" id="A0AAD8I493"/>